<evidence type="ECO:0000256" key="1">
    <source>
        <dbReference type="ARBA" id="ARBA00004141"/>
    </source>
</evidence>
<dbReference type="Gene3D" id="1.20.1250.20">
    <property type="entry name" value="MFS general substrate transporter like domains"/>
    <property type="match status" value="1"/>
</dbReference>
<keyword evidence="4 5" id="KW-0472">Membrane</keyword>
<organism evidence="6 7">
    <name type="scientific">Fusarium duplospermum</name>
    <dbReference type="NCBI Taxonomy" id="1325734"/>
    <lineage>
        <taxon>Eukaryota</taxon>
        <taxon>Fungi</taxon>
        <taxon>Dikarya</taxon>
        <taxon>Ascomycota</taxon>
        <taxon>Pezizomycotina</taxon>
        <taxon>Sordariomycetes</taxon>
        <taxon>Hypocreomycetidae</taxon>
        <taxon>Hypocreales</taxon>
        <taxon>Nectriaceae</taxon>
        <taxon>Fusarium</taxon>
        <taxon>Fusarium solani species complex</taxon>
    </lineage>
</organism>
<proteinExistence type="predicted"/>
<name>A0A428Q259_9HYPO</name>
<protein>
    <recommendedName>
        <fullName evidence="8">Major facilitator superfamily (MFS) profile domain-containing protein</fullName>
    </recommendedName>
</protein>
<evidence type="ECO:0000256" key="5">
    <source>
        <dbReference type="SAM" id="Phobius"/>
    </source>
</evidence>
<feature type="transmembrane region" description="Helical" evidence="5">
    <location>
        <begin position="112"/>
        <end position="136"/>
    </location>
</feature>
<dbReference type="PANTHER" id="PTHR48022:SF17">
    <property type="entry name" value="HEXOSE TRANSPORTER"/>
    <property type="match status" value="1"/>
</dbReference>
<comment type="caution">
    <text evidence="6">The sequence shown here is derived from an EMBL/GenBank/DDBJ whole genome shotgun (WGS) entry which is preliminary data.</text>
</comment>
<dbReference type="InterPro" id="IPR050360">
    <property type="entry name" value="MFS_Sugar_Transporters"/>
</dbReference>
<sequence length="146" mass="16023">MTMFSSPEFSTNVSSNLPTFQVWQEWFGLYNYIASKEQGTNDGLSSSAWPSFASSAPPRIHINNTYHDTSTETYDTGTISGILAMDYWKELFSTSYTDSHGQLDVSPSQSSAIVSILSAGTFFGALCSPFLGGYIGRRWALIIMGL</sequence>
<evidence type="ECO:0000313" key="7">
    <source>
        <dbReference type="Proteomes" id="UP000288168"/>
    </source>
</evidence>
<accession>A0A428Q259</accession>
<comment type="subcellular location">
    <subcellularLocation>
        <location evidence="1">Membrane</location>
        <topology evidence="1">Multi-pass membrane protein</topology>
    </subcellularLocation>
</comment>
<dbReference type="EMBL" id="NKCI01000066">
    <property type="protein sequence ID" value="RSL59390.1"/>
    <property type="molecule type" value="Genomic_DNA"/>
</dbReference>
<dbReference type="SUPFAM" id="SSF103473">
    <property type="entry name" value="MFS general substrate transporter"/>
    <property type="match status" value="1"/>
</dbReference>
<keyword evidence="7" id="KW-1185">Reference proteome</keyword>
<dbReference type="Proteomes" id="UP000288168">
    <property type="component" value="Unassembled WGS sequence"/>
</dbReference>
<reference evidence="6 7" key="1">
    <citation type="submission" date="2017-06" db="EMBL/GenBank/DDBJ databases">
        <title>Comparative genomic analysis of Ambrosia Fusariam Clade fungi.</title>
        <authorList>
            <person name="Stajich J.E."/>
            <person name="Carrillo J."/>
            <person name="Kijimoto T."/>
            <person name="Eskalen A."/>
            <person name="O'Donnell K."/>
            <person name="Kasson M."/>
        </authorList>
    </citation>
    <scope>NUCLEOTIDE SEQUENCE [LARGE SCALE GENOMIC DNA]</scope>
    <source>
        <strain evidence="6 7">NRRL62584</strain>
    </source>
</reference>
<gene>
    <name evidence="6" type="ORF">CEP54_007265</name>
</gene>
<evidence type="ECO:0000313" key="6">
    <source>
        <dbReference type="EMBL" id="RSL59390.1"/>
    </source>
</evidence>
<dbReference type="PANTHER" id="PTHR48022">
    <property type="entry name" value="PLASTIDIC GLUCOSE TRANSPORTER 4"/>
    <property type="match status" value="1"/>
</dbReference>
<dbReference type="GO" id="GO:0016020">
    <property type="term" value="C:membrane"/>
    <property type="evidence" value="ECO:0007669"/>
    <property type="project" value="UniProtKB-SubCell"/>
</dbReference>
<evidence type="ECO:0000256" key="4">
    <source>
        <dbReference type="ARBA" id="ARBA00023136"/>
    </source>
</evidence>
<keyword evidence="2 5" id="KW-0812">Transmembrane</keyword>
<dbReference type="InterPro" id="IPR036259">
    <property type="entry name" value="MFS_trans_sf"/>
</dbReference>
<evidence type="ECO:0000256" key="3">
    <source>
        <dbReference type="ARBA" id="ARBA00022989"/>
    </source>
</evidence>
<dbReference type="GO" id="GO:0005351">
    <property type="term" value="F:carbohydrate:proton symporter activity"/>
    <property type="evidence" value="ECO:0007669"/>
    <property type="project" value="TreeGrafter"/>
</dbReference>
<evidence type="ECO:0008006" key="8">
    <source>
        <dbReference type="Google" id="ProtNLM"/>
    </source>
</evidence>
<keyword evidence="3 5" id="KW-1133">Transmembrane helix</keyword>
<dbReference type="Pfam" id="PF00083">
    <property type="entry name" value="Sugar_tr"/>
    <property type="match status" value="1"/>
</dbReference>
<dbReference type="OrthoDB" id="5091057at2759"/>
<dbReference type="InterPro" id="IPR005828">
    <property type="entry name" value="MFS_sugar_transport-like"/>
</dbReference>
<dbReference type="AlphaFoldDB" id="A0A428Q259"/>
<evidence type="ECO:0000256" key="2">
    <source>
        <dbReference type="ARBA" id="ARBA00022692"/>
    </source>
</evidence>